<accession>A0ACC2TAZ1</accession>
<keyword evidence="2" id="KW-1185">Reference proteome</keyword>
<dbReference type="Proteomes" id="UP001165960">
    <property type="component" value="Unassembled WGS sequence"/>
</dbReference>
<comment type="caution">
    <text evidence="1">The sequence shown here is derived from an EMBL/GenBank/DDBJ whole genome shotgun (WGS) entry which is preliminary data.</text>
</comment>
<dbReference type="EMBL" id="QTSX02003117">
    <property type="protein sequence ID" value="KAJ9071733.1"/>
    <property type="molecule type" value="Genomic_DNA"/>
</dbReference>
<evidence type="ECO:0000313" key="2">
    <source>
        <dbReference type="Proteomes" id="UP001165960"/>
    </source>
</evidence>
<protein>
    <submittedName>
        <fullName evidence="1">Uncharacterized protein</fullName>
    </submittedName>
</protein>
<name>A0ACC2TAZ1_9FUNG</name>
<sequence length="104" mass="11205">MNPSVAVLICPEANTSMPALIAEAKRAEKRANMVYASRNGNCYSNSNGRENCNSNKRQNTNHSNSKANCINGNHSQSANHSLPKKEDTACGTLTTIIRESLLVG</sequence>
<organism evidence="1 2">
    <name type="scientific">Entomophthora muscae</name>
    <dbReference type="NCBI Taxonomy" id="34485"/>
    <lineage>
        <taxon>Eukaryota</taxon>
        <taxon>Fungi</taxon>
        <taxon>Fungi incertae sedis</taxon>
        <taxon>Zoopagomycota</taxon>
        <taxon>Entomophthoromycotina</taxon>
        <taxon>Entomophthoromycetes</taxon>
        <taxon>Entomophthorales</taxon>
        <taxon>Entomophthoraceae</taxon>
        <taxon>Entomophthora</taxon>
    </lineage>
</organism>
<reference evidence="1" key="1">
    <citation type="submission" date="2022-04" db="EMBL/GenBank/DDBJ databases">
        <title>Genome of the entomopathogenic fungus Entomophthora muscae.</title>
        <authorList>
            <person name="Elya C."/>
            <person name="Lovett B.R."/>
            <person name="Lee E."/>
            <person name="Macias A.M."/>
            <person name="Hajek A.E."/>
            <person name="De Bivort B.L."/>
            <person name="Kasson M.T."/>
            <person name="De Fine Licht H.H."/>
            <person name="Stajich J.E."/>
        </authorList>
    </citation>
    <scope>NUCLEOTIDE SEQUENCE</scope>
    <source>
        <strain evidence="1">Berkeley</strain>
    </source>
</reference>
<proteinExistence type="predicted"/>
<gene>
    <name evidence="1" type="ORF">DSO57_1034034</name>
</gene>
<evidence type="ECO:0000313" key="1">
    <source>
        <dbReference type="EMBL" id="KAJ9071733.1"/>
    </source>
</evidence>